<evidence type="ECO:0000256" key="4">
    <source>
        <dbReference type="ARBA" id="ARBA00022692"/>
    </source>
</evidence>
<dbReference type="RefSeq" id="WP_053551098.1">
    <property type="nucleotide sequence ID" value="NZ_CP010802.1"/>
</dbReference>
<dbReference type="PATRIC" id="fig|1603606.3.peg.2485"/>
<dbReference type="STRING" id="1603606.DSOUD_2298"/>
<protein>
    <recommendedName>
        <fullName evidence="7">UPF0056 membrane protein</fullName>
    </recommendedName>
</protein>
<evidence type="ECO:0000256" key="5">
    <source>
        <dbReference type="ARBA" id="ARBA00022989"/>
    </source>
</evidence>
<dbReference type="Pfam" id="PF01914">
    <property type="entry name" value="MarC"/>
    <property type="match status" value="1"/>
</dbReference>
<keyword evidence="9" id="KW-1185">Reference proteome</keyword>
<dbReference type="PANTHER" id="PTHR33508">
    <property type="entry name" value="UPF0056 MEMBRANE PROTEIN YHCE"/>
    <property type="match status" value="1"/>
</dbReference>
<evidence type="ECO:0000256" key="3">
    <source>
        <dbReference type="ARBA" id="ARBA00022475"/>
    </source>
</evidence>
<feature type="transmembrane region" description="Helical" evidence="7">
    <location>
        <begin position="144"/>
        <end position="165"/>
    </location>
</feature>
<dbReference type="PANTHER" id="PTHR33508:SF1">
    <property type="entry name" value="UPF0056 MEMBRANE PROTEIN YHCE"/>
    <property type="match status" value="1"/>
</dbReference>
<feature type="transmembrane region" description="Helical" evidence="7">
    <location>
        <begin position="115"/>
        <end position="138"/>
    </location>
</feature>
<evidence type="ECO:0000256" key="2">
    <source>
        <dbReference type="ARBA" id="ARBA00009784"/>
    </source>
</evidence>
<comment type="subcellular location">
    <subcellularLocation>
        <location evidence="1 7">Cell membrane</location>
        <topology evidence="1 7">Multi-pass membrane protein</topology>
    </subcellularLocation>
</comment>
<reference evidence="8 9" key="1">
    <citation type="submission" date="2015-07" db="EMBL/GenBank/DDBJ databases">
        <title>Isolation and Genomic Characterization of a Novel Halophilic Metal-Reducing Deltaproteobacterium from the Deep Subsurface.</title>
        <authorList>
            <person name="Badalamenti J.P."/>
            <person name="Summers Z.M."/>
            <person name="Gralnick J.A."/>
            <person name="Bond D.R."/>
        </authorList>
    </citation>
    <scope>NUCLEOTIDE SEQUENCE [LARGE SCALE GENOMIC DNA]</scope>
    <source>
        <strain evidence="8 9">WTL</strain>
    </source>
</reference>
<dbReference type="Proteomes" id="UP000057158">
    <property type="component" value="Chromosome"/>
</dbReference>
<keyword evidence="3" id="KW-1003">Cell membrane</keyword>
<keyword evidence="5 7" id="KW-1133">Transmembrane helix</keyword>
<keyword evidence="4 7" id="KW-0812">Transmembrane</keyword>
<gene>
    <name evidence="8" type="ORF">DSOUD_2298</name>
</gene>
<dbReference type="InterPro" id="IPR002771">
    <property type="entry name" value="Multi_antbiot-R_MarC"/>
</dbReference>
<name>A0A0M5INI5_9BACT</name>
<evidence type="ECO:0000313" key="8">
    <source>
        <dbReference type="EMBL" id="ALC17061.1"/>
    </source>
</evidence>
<evidence type="ECO:0000256" key="6">
    <source>
        <dbReference type="ARBA" id="ARBA00023136"/>
    </source>
</evidence>
<sequence>MTAALELFLAFAVQLFIIVDPVAGVPVFLAITPDNSRDERVAMARRGSLVAFAVTALFILAGPALLGYFGIGPSAVRIGGGVLLFAIALEMLYGRVTGTETSQREERLAQKKEDISITPLAIPLLAGPGTITTALIFSGRAEGIPAHLALLLAAAAVFALGYLFLRQADTVLRVIGKLGMTVLTRILGLILAFLAVQYIVDGVRIVLAPLS</sequence>
<organism evidence="8 9">
    <name type="scientific">Desulfuromonas soudanensis</name>
    <dbReference type="NCBI Taxonomy" id="1603606"/>
    <lineage>
        <taxon>Bacteria</taxon>
        <taxon>Pseudomonadati</taxon>
        <taxon>Thermodesulfobacteriota</taxon>
        <taxon>Desulfuromonadia</taxon>
        <taxon>Desulfuromonadales</taxon>
        <taxon>Desulfuromonadaceae</taxon>
        <taxon>Desulfuromonas</taxon>
    </lineage>
</organism>
<feature type="transmembrane region" description="Helical" evidence="7">
    <location>
        <begin position="75"/>
        <end position="94"/>
    </location>
</feature>
<feature type="transmembrane region" description="Helical" evidence="7">
    <location>
        <begin position="49"/>
        <end position="69"/>
    </location>
</feature>
<dbReference type="OrthoDB" id="21094at2"/>
<evidence type="ECO:0000256" key="1">
    <source>
        <dbReference type="ARBA" id="ARBA00004651"/>
    </source>
</evidence>
<evidence type="ECO:0000313" key="9">
    <source>
        <dbReference type="Proteomes" id="UP000057158"/>
    </source>
</evidence>
<accession>A0A0M5INI5</accession>
<dbReference type="KEGG" id="des:DSOUD_2298"/>
<keyword evidence="6 7" id="KW-0472">Membrane</keyword>
<dbReference type="GO" id="GO:0005886">
    <property type="term" value="C:plasma membrane"/>
    <property type="evidence" value="ECO:0007669"/>
    <property type="project" value="UniProtKB-SubCell"/>
</dbReference>
<dbReference type="AlphaFoldDB" id="A0A0M5INI5"/>
<dbReference type="EMBL" id="CP010802">
    <property type="protein sequence ID" value="ALC17061.1"/>
    <property type="molecule type" value="Genomic_DNA"/>
</dbReference>
<comment type="similarity">
    <text evidence="2 7">Belongs to the UPF0056 (MarC) family.</text>
</comment>
<evidence type="ECO:0000256" key="7">
    <source>
        <dbReference type="RuleBase" id="RU362048"/>
    </source>
</evidence>
<dbReference type="NCBIfam" id="TIGR00427">
    <property type="entry name" value="NAAT family transporter"/>
    <property type="match status" value="1"/>
</dbReference>
<feature type="transmembrane region" description="Helical" evidence="7">
    <location>
        <begin position="186"/>
        <end position="207"/>
    </location>
</feature>
<proteinExistence type="inferred from homology"/>
<feature type="transmembrane region" description="Helical" evidence="7">
    <location>
        <begin position="6"/>
        <end position="29"/>
    </location>
</feature>